<dbReference type="Pfam" id="PF01478">
    <property type="entry name" value="Peptidase_A24"/>
    <property type="match status" value="1"/>
</dbReference>
<keyword evidence="1" id="KW-0472">Membrane</keyword>
<evidence type="ECO:0000259" key="2">
    <source>
        <dbReference type="Pfam" id="PF01478"/>
    </source>
</evidence>
<dbReference type="Proteomes" id="UP001431693">
    <property type="component" value="Unassembled WGS sequence"/>
</dbReference>
<keyword evidence="1" id="KW-1133">Transmembrane helix</keyword>
<evidence type="ECO:0000313" key="4">
    <source>
        <dbReference type="Proteomes" id="UP001431693"/>
    </source>
</evidence>
<dbReference type="EC" id="3.4.23.43" evidence="3"/>
<dbReference type="GO" id="GO:0004190">
    <property type="term" value="F:aspartic-type endopeptidase activity"/>
    <property type="evidence" value="ECO:0007669"/>
    <property type="project" value="UniProtKB-EC"/>
</dbReference>
<protein>
    <submittedName>
        <fullName evidence="3">Prepilin peptidase</fullName>
        <ecNumber evidence="3">3.4.23.43</ecNumber>
    </submittedName>
</protein>
<gene>
    <name evidence="3" type="ORF">QJ043_08575</name>
</gene>
<keyword evidence="1" id="KW-0812">Transmembrane</keyword>
<feature type="domain" description="Prepilin type IV endopeptidase peptidase" evidence="2">
    <location>
        <begin position="3"/>
        <end position="128"/>
    </location>
</feature>
<dbReference type="RefSeq" id="WP_283713291.1">
    <property type="nucleotide sequence ID" value="NZ_JASJEW010000003.1"/>
</dbReference>
<feature type="transmembrane region" description="Helical" evidence="1">
    <location>
        <begin position="64"/>
        <end position="84"/>
    </location>
</feature>
<dbReference type="InterPro" id="IPR000045">
    <property type="entry name" value="Prepilin_IV_endopep_pep"/>
</dbReference>
<proteinExistence type="predicted"/>
<dbReference type="Gene3D" id="1.20.120.1220">
    <property type="match status" value="1"/>
</dbReference>
<reference evidence="3" key="1">
    <citation type="submission" date="2023-05" db="EMBL/GenBank/DDBJ databases">
        <title>[olsenella] sp. nov., isolated from a pig farm feces dump.</title>
        <authorList>
            <person name="Chang Y.-H."/>
        </authorList>
    </citation>
    <scope>NUCLEOTIDE SEQUENCE</scope>
    <source>
        <strain evidence="3">YH-ols2217</strain>
    </source>
</reference>
<keyword evidence="4" id="KW-1185">Reference proteome</keyword>
<feature type="transmembrane region" description="Helical" evidence="1">
    <location>
        <begin position="104"/>
        <end position="129"/>
    </location>
</feature>
<organism evidence="3 4">
    <name type="scientific">Kribbibacterium absianum</name>
    <dbReference type="NCBI Taxonomy" id="3044210"/>
    <lineage>
        <taxon>Bacteria</taxon>
        <taxon>Bacillati</taxon>
        <taxon>Actinomycetota</taxon>
        <taxon>Coriobacteriia</taxon>
        <taxon>Coriobacteriales</taxon>
        <taxon>Kribbibacteriaceae</taxon>
        <taxon>Kribbibacterium</taxon>
    </lineage>
</organism>
<dbReference type="EMBL" id="JASJEX010000004">
    <property type="protein sequence ID" value="MDJ1130126.1"/>
    <property type="molecule type" value="Genomic_DNA"/>
</dbReference>
<evidence type="ECO:0000256" key="1">
    <source>
        <dbReference type="SAM" id="Phobius"/>
    </source>
</evidence>
<comment type="caution">
    <text evidence="3">The sequence shown here is derived from an EMBL/GenBank/DDBJ whole genome shotgun (WGS) entry which is preliminary data.</text>
</comment>
<keyword evidence="3" id="KW-0378">Hydrolase</keyword>
<feature type="transmembrane region" description="Helical" evidence="1">
    <location>
        <begin position="141"/>
        <end position="161"/>
    </location>
</feature>
<accession>A0ABT6ZM52</accession>
<evidence type="ECO:0000313" key="3">
    <source>
        <dbReference type="EMBL" id="MDJ1130126.1"/>
    </source>
</evidence>
<name>A0ABT6ZM52_9ACTN</name>
<feature type="transmembrane region" description="Helical" evidence="1">
    <location>
        <begin position="26"/>
        <end position="52"/>
    </location>
</feature>
<sequence>MALFLALAASASVVDARERRLPNPILAAMAALAVVGQCLRALGADALAWTPLWALLGRSLPSPAACVVGGLAVTAAALFGELLWRRRRGSVAFGLGDVKLLGCWGLVTGPVFALAGLALGCGLGACFSLIRRQRTFPLGPWMNGACAGLCAVSWAAPGLLWS</sequence>